<evidence type="ECO:0000313" key="1">
    <source>
        <dbReference type="EMBL" id="CAC5401205.1"/>
    </source>
</evidence>
<dbReference type="OrthoDB" id="4429489at2759"/>
<sequence length="198" mass="22934">MEKKKFVRALEMRSVHALELPLFKSVIPWIIEEPKSITDFKSLVSANSRKNPLLAILSCRIMERVMGPISRQFFMAALKLEEVLYWIEEEKDQAFVDMTMQDVQTSDLNDEYDEVKKYLSIELFRMVKLIVDAGAHVDMANFDDVTSLQLAKATTLEPLLLSYRNLQCLAASAVAKRKISFENILSKDMCEFVKMHFW</sequence>
<proteinExistence type="predicted"/>
<organism evidence="1 2">
    <name type="scientific">Mytilus coruscus</name>
    <name type="common">Sea mussel</name>
    <dbReference type="NCBI Taxonomy" id="42192"/>
    <lineage>
        <taxon>Eukaryota</taxon>
        <taxon>Metazoa</taxon>
        <taxon>Spiralia</taxon>
        <taxon>Lophotrochozoa</taxon>
        <taxon>Mollusca</taxon>
        <taxon>Bivalvia</taxon>
        <taxon>Autobranchia</taxon>
        <taxon>Pteriomorphia</taxon>
        <taxon>Mytilida</taxon>
        <taxon>Mytiloidea</taxon>
        <taxon>Mytilidae</taxon>
        <taxon>Mytilinae</taxon>
        <taxon>Mytilus</taxon>
    </lineage>
</organism>
<evidence type="ECO:0000313" key="2">
    <source>
        <dbReference type="Proteomes" id="UP000507470"/>
    </source>
</evidence>
<accession>A0A6J8CZE5</accession>
<gene>
    <name evidence="1" type="ORF">MCOR_35312</name>
</gene>
<dbReference type="EMBL" id="CACVKT020006392">
    <property type="protein sequence ID" value="CAC5401205.1"/>
    <property type="molecule type" value="Genomic_DNA"/>
</dbReference>
<keyword evidence="2" id="KW-1185">Reference proteome</keyword>
<name>A0A6J8CZE5_MYTCO</name>
<protein>
    <submittedName>
        <fullName evidence="1">Uncharacterized protein</fullName>
    </submittedName>
</protein>
<reference evidence="1 2" key="1">
    <citation type="submission" date="2020-06" db="EMBL/GenBank/DDBJ databases">
        <authorList>
            <person name="Li R."/>
            <person name="Bekaert M."/>
        </authorList>
    </citation>
    <scope>NUCLEOTIDE SEQUENCE [LARGE SCALE GENOMIC DNA]</scope>
    <source>
        <strain evidence="2">wild</strain>
    </source>
</reference>
<dbReference type="AlphaFoldDB" id="A0A6J8CZE5"/>
<dbReference type="Proteomes" id="UP000507470">
    <property type="component" value="Unassembled WGS sequence"/>
</dbReference>